<dbReference type="EMBL" id="JAKCXM010000097">
    <property type="protein sequence ID" value="KAJ0402648.1"/>
    <property type="molecule type" value="Genomic_DNA"/>
</dbReference>
<sequence length="193" mass="22329">MIRKAQSDLCLSQLSTTSTATTSSSLSLRESFITSSTAGLEPLEEWLYWQRDESNSACWTKVFAVLQNEFLWFFQNERKAKTLLLQIAVASVEESGERQLRIVDPNGESIEIWLVDRFSFDVWRHRLQDASVLTAQYFNAFPVDVKSLPRSSAFRGSLVSQRRVRKRDRCRAALVRLALRWRQSLMADDRNTM</sequence>
<dbReference type="AlphaFoldDB" id="A0AAD5LLG2"/>
<proteinExistence type="predicted"/>
<accession>A0AAD5LLG2</accession>
<gene>
    <name evidence="1" type="ORF">P43SY_007513</name>
</gene>
<keyword evidence="2" id="KW-1185">Reference proteome</keyword>
<dbReference type="SUPFAM" id="SSF50729">
    <property type="entry name" value="PH domain-like"/>
    <property type="match status" value="1"/>
</dbReference>
<organism evidence="1 2">
    <name type="scientific">Pythium insidiosum</name>
    <name type="common">Pythiosis disease agent</name>
    <dbReference type="NCBI Taxonomy" id="114742"/>
    <lineage>
        <taxon>Eukaryota</taxon>
        <taxon>Sar</taxon>
        <taxon>Stramenopiles</taxon>
        <taxon>Oomycota</taxon>
        <taxon>Peronosporomycetes</taxon>
        <taxon>Pythiales</taxon>
        <taxon>Pythiaceae</taxon>
        <taxon>Pythium</taxon>
    </lineage>
</organism>
<evidence type="ECO:0000313" key="2">
    <source>
        <dbReference type="Proteomes" id="UP001209570"/>
    </source>
</evidence>
<name>A0AAD5LLG2_PYTIN</name>
<evidence type="ECO:0000313" key="1">
    <source>
        <dbReference type="EMBL" id="KAJ0402648.1"/>
    </source>
</evidence>
<evidence type="ECO:0008006" key="3">
    <source>
        <dbReference type="Google" id="ProtNLM"/>
    </source>
</evidence>
<reference evidence="1" key="1">
    <citation type="submission" date="2021-12" db="EMBL/GenBank/DDBJ databases">
        <title>Prjna785345.</title>
        <authorList>
            <person name="Rujirawat T."/>
            <person name="Krajaejun T."/>
        </authorList>
    </citation>
    <scope>NUCLEOTIDE SEQUENCE</scope>
    <source>
        <strain evidence="1">Pi057C3</strain>
    </source>
</reference>
<comment type="caution">
    <text evidence="1">The sequence shown here is derived from an EMBL/GenBank/DDBJ whole genome shotgun (WGS) entry which is preliminary data.</text>
</comment>
<protein>
    <recommendedName>
        <fullName evidence="3">PH domain-containing protein</fullName>
    </recommendedName>
</protein>
<dbReference type="Proteomes" id="UP001209570">
    <property type="component" value="Unassembled WGS sequence"/>
</dbReference>